<dbReference type="AlphaFoldDB" id="A0A2H0V3Q1"/>
<dbReference type="GO" id="GO:1990904">
    <property type="term" value="C:ribonucleoprotein complex"/>
    <property type="evidence" value="ECO:0007669"/>
    <property type="project" value="UniProtKB-UniRule"/>
</dbReference>
<proteinExistence type="inferred from homology"/>
<comment type="caution">
    <text evidence="10">The sequence shown here is derived from an EMBL/GenBank/DDBJ whole genome shotgun (WGS) entry which is preliminary data.</text>
</comment>
<dbReference type="Proteomes" id="UP000229901">
    <property type="component" value="Unassembled WGS sequence"/>
</dbReference>
<dbReference type="FunFam" id="3.30.230.10:FF:000002">
    <property type="entry name" value="30S ribosomal protein S5"/>
    <property type="match status" value="1"/>
</dbReference>
<dbReference type="SUPFAM" id="SSF54211">
    <property type="entry name" value="Ribosomal protein S5 domain 2-like"/>
    <property type="match status" value="1"/>
</dbReference>
<evidence type="ECO:0000313" key="10">
    <source>
        <dbReference type="EMBL" id="PIR93703.1"/>
    </source>
</evidence>
<evidence type="ECO:0000256" key="6">
    <source>
        <dbReference type="PROSITE-ProRule" id="PRU00268"/>
    </source>
</evidence>
<evidence type="ECO:0000256" key="2">
    <source>
        <dbReference type="ARBA" id="ARBA00022980"/>
    </source>
</evidence>
<dbReference type="PROSITE" id="PS00585">
    <property type="entry name" value="RIBOSOMAL_S5"/>
    <property type="match status" value="1"/>
</dbReference>
<protein>
    <recommendedName>
        <fullName evidence="4">Small ribosomal subunit protein uS5</fullName>
    </recommendedName>
    <alternativeName>
        <fullName evidence="5">30S ribosomal protein S5</fullName>
    </alternativeName>
</protein>
<dbReference type="InterPro" id="IPR020568">
    <property type="entry name" value="Ribosomal_Su5_D2-typ_SF"/>
</dbReference>
<dbReference type="InterPro" id="IPR014721">
    <property type="entry name" value="Ribsml_uS5_D2-typ_fold_subgr"/>
</dbReference>
<dbReference type="GO" id="GO:0003735">
    <property type="term" value="F:structural constituent of ribosome"/>
    <property type="evidence" value="ECO:0007669"/>
    <property type="project" value="UniProtKB-UniRule"/>
</dbReference>
<dbReference type="Gene3D" id="3.30.230.10">
    <property type="match status" value="1"/>
</dbReference>
<evidence type="ECO:0000313" key="11">
    <source>
        <dbReference type="Proteomes" id="UP000229901"/>
    </source>
</evidence>
<evidence type="ECO:0000256" key="8">
    <source>
        <dbReference type="SAM" id="MobiDB-lite"/>
    </source>
</evidence>
<evidence type="ECO:0000259" key="9">
    <source>
        <dbReference type="PROSITE" id="PS50881"/>
    </source>
</evidence>
<dbReference type="PROSITE" id="PS50881">
    <property type="entry name" value="S5_DSRBD"/>
    <property type="match status" value="1"/>
</dbReference>
<reference evidence="11" key="1">
    <citation type="submission" date="2017-09" db="EMBL/GenBank/DDBJ databases">
        <title>Depth-based differentiation of microbial function through sediment-hosted aquifers and enrichment of novel symbionts in the deep terrestrial subsurface.</title>
        <authorList>
            <person name="Probst A.J."/>
            <person name="Ladd B."/>
            <person name="Jarett J.K."/>
            <person name="Geller-Mcgrath D.E."/>
            <person name="Sieber C.M.K."/>
            <person name="Emerson J.B."/>
            <person name="Anantharaman K."/>
            <person name="Thomas B.C."/>
            <person name="Malmstrom R."/>
            <person name="Stieglmeier M."/>
            <person name="Klingl A."/>
            <person name="Woyke T."/>
            <person name="Ryan C.M."/>
            <person name="Banfield J.F."/>
        </authorList>
    </citation>
    <scope>NUCLEOTIDE SEQUENCE [LARGE SCALE GENOMIC DNA]</scope>
</reference>
<keyword evidence="3 6" id="KW-0687">Ribonucleoprotein</keyword>
<name>A0A2H0V3Q1_9BACT</name>
<dbReference type="InterPro" id="IPR018192">
    <property type="entry name" value="Ribosomal_uS5_N_CS"/>
</dbReference>
<dbReference type="GO" id="GO:0006412">
    <property type="term" value="P:translation"/>
    <property type="evidence" value="ECO:0007669"/>
    <property type="project" value="InterPro"/>
</dbReference>
<dbReference type="PANTHER" id="PTHR48277:SF1">
    <property type="entry name" value="MITOCHONDRIAL RIBOSOMAL PROTEIN S5"/>
    <property type="match status" value="1"/>
</dbReference>
<dbReference type="SUPFAM" id="SSF54768">
    <property type="entry name" value="dsRNA-binding domain-like"/>
    <property type="match status" value="1"/>
</dbReference>
<organism evidence="10 11">
    <name type="scientific">Candidatus Falkowbacteria bacterium CG10_big_fil_rev_8_21_14_0_10_39_11</name>
    <dbReference type="NCBI Taxonomy" id="1974565"/>
    <lineage>
        <taxon>Bacteria</taxon>
        <taxon>Candidatus Falkowiibacteriota</taxon>
    </lineage>
</organism>
<gene>
    <name evidence="10" type="ORF">COT97_05525</name>
</gene>
<accession>A0A2H0V3Q1</accession>
<evidence type="ECO:0000256" key="4">
    <source>
        <dbReference type="ARBA" id="ARBA00035255"/>
    </source>
</evidence>
<dbReference type="Pfam" id="PF00333">
    <property type="entry name" value="Ribosomal_S5"/>
    <property type="match status" value="1"/>
</dbReference>
<evidence type="ECO:0000256" key="3">
    <source>
        <dbReference type="ARBA" id="ARBA00023274"/>
    </source>
</evidence>
<dbReference type="PANTHER" id="PTHR48277">
    <property type="entry name" value="MITOCHONDRIAL RIBOSOMAL PROTEIN S5"/>
    <property type="match status" value="1"/>
</dbReference>
<dbReference type="GO" id="GO:0003723">
    <property type="term" value="F:RNA binding"/>
    <property type="evidence" value="ECO:0007669"/>
    <property type="project" value="InterPro"/>
</dbReference>
<sequence>MAKKYRKPNNRAENEFDQRVIDLARVTRVMAGGKRMRFRACVAIGDGKGRLGIGLAKGADVAIAINKAVNKAKKKMITVPIVKNSIPHRVDIKLKASKLMLKPAPEGTGVKAGGAIRVMLELAGIPNVVGKIMGSNNKINNAQALILALDSFLAKPRTKLEEKAKKEVKKQTPANKPVASKVAEKKSVETKPLVAKTVTKKQSDK</sequence>
<dbReference type="Gene3D" id="3.30.160.20">
    <property type="match status" value="1"/>
</dbReference>
<keyword evidence="2 6" id="KW-0689">Ribosomal protein</keyword>
<dbReference type="GO" id="GO:0005840">
    <property type="term" value="C:ribosome"/>
    <property type="evidence" value="ECO:0007669"/>
    <property type="project" value="UniProtKB-KW"/>
</dbReference>
<dbReference type="GO" id="GO:0005737">
    <property type="term" value="C:cytoplasm"/>
    <property type="evidence" value="ECO:0007669"/>
    <property type="project" value="UniProtKB-ARBA"/>
</dbReference>
<evidence type="ECO:0000256" key="5">
    <source>
        <dbReference type="ARBA" id="ARBA00035519"/>
    </source>
</evidence>
<feature type="region of interest" description="Disordered" evidence="8">
    <location>
        <begin position="163"/>
        <end position="186"/>
    </location>
</feature>
<dbReference type="InterPro" id="IPR005324">
    <property type="entry name" value="Ribosomal_uS5_C"/>
</dbReference>
<dbReference type="Pfam" id="PF03719">
    <property type="entry name" value="Ribosomal_S5_C"/>
    <property type="match status" value="1"/>
</dbReference>
<feature type="domain" description="S5 DRBM" evidence="9">
    <location>
        <begin position="16"/>
        <end position="79"/>
    </location>
</feature>
<comment type="similarity">
    <text evidence="1 7">Belongs to the universal ribosomal protein uS5 family.</text>
</comment>
<dbReference type="InterPro" id="IPR013810">
    <property type="entry name" value="Ribosomal_uS5_N"/>
</dbReference>
<evidence type="ECO:0000256" key="7">
    <source>
        <dbReference type="RuleBase" id="RU003823"/>
    </source>
</evidence>
<dbReference type="EMBL" id="PFAP01000045">
    <property type="protein sequence ID" value="PIR93703.1"/>
    <property type="molecule type" value="Genomic_DNA"/>
</dbReference>
<evidence type="ECO:0000256" key="1">
    <source>
        <dbReference type="ARBA" id="ARBA00008945"/>
    </source>
</evidence>
<dbReference type="InterPro" id="IPR000851">
    <property type="entry name" value="Ribosomal_uS5"/>
</dbReference>